<keyword evidence="2" id="KW-0819">tRNA processing</keyword>
<proteinExistence type="inferred from homology"/>
<dbReference type="Gene3D" id="3.30.70.660">
    <property type="entry name" value="Pseudouridine synthase I, catalytic domain, C-terminal subdomain"/>
    <property type="match status" value="1"/>
</dbReference>
<reference evidence="6 7" key="1">
    <citation type="submission" date="2024-07" db="EMBL/GenBank/DDBJ databases">
        <title>Section-level genome sequencing and comparative genomics of Aspergillus sections Usti and Cavernicolus.</title>
        <authorList>
            <consortium name="Lawrence Berkeley National Laboratory"/>
            <person name="Nybo J.L."/>
            <person name="Vesth T.C."/>
            <person name="Theobald S."/>
            <person name="Frisvad J.C."/>
            <person name="Larsen T.O."/>
            <person name="Kjaerboelling I."/>
            <person name="Rothschild-Mancinelli K."/>
            <person name="Lyhne E.K."/>
            <person name="Kogle M.E."/>
            <person name="Barry K."/>
            <person name="Clum A."/>
            <person name="Na H."/>
            <person name="Ledsgaard L."/>
            <person name="Lin J."/>
            <person name="Lipzen A."/>
            <person name="Kuo A."/>
            <person name="Riley R."/>
            <person name="Mondo S."/>
            <person name="Labutti K."/>
            <person name="Haridas S."/>
            <person name="Pangalinan J."/>
            <person name="Salamov A.A."/>
            <person name="Simmons B.A."/>
            <person name="Magnuson J.K."/>
            <person name="Chen J."/>
            <person name="Drula E."/>
            <person name="Henrissat B."/>
            <person name="Wiebenga A."/>
            <person name="Lubbers R.J."/>
            <person name="Gomes A.C."/>
            <person name="Macurrencykelacurrency M.R."/>
            <person name="Stajich J."/>
            <person name="Grigoriev I.V."/>
            <person name="Mortensen U.H."/>
            <person name="De Vries R.P."/>
            <person name="Baker S.E."/>
            <person name="Andersen M.R."/>
        </authorList>
    </citation>
    <scope>NUCLEOTIDE SEQUENCE [LARGE SCALE GENOMIC DNA]</scope>
    <source>
        <strain evidence="6 7">CBS 449.75</strain>
    </source>
</reference>
<evidence type="ECO:0000259" key="5">
    <source>
        <dbReference type="Pfam" id="PF01416"/>
    </source>
</evidence>
<evidence type="ECO:0000256" key="3">
    <source>
        <dbReference type="ARBA" id="ARBA00023235"/>
    </source>
</evidence>
<dbReference type="NCBIfam" id="TIGR00071">
    <property type="entry name" value="hisT_truA"/>
    <property type="match status" value="1"/>
</dbReference>
<name>A0ABR4M7T8_9EURO</name>
<dbReference type="InterPro" id="IPR020094">
    <property type="entry name" value="TruA/RsuA/RluB/E/F_N"/>
</dbReference>
<feature type="region of interest" description="Disordered" evidence="4">
    <location>
        <begin position="528"/>
        <end position="572"/>
    </location>
</feature>
<keyword evidence="7" id="KW-1185">Reference proteome</keyword>
<dbReference type="PANTHER" id="PTHR11142">
    <property type="entry name" value="PSEUDOURIDYLATE SYNTHASE"/>
    <property type="match status" value="1"/>
</dbReference>
<sequence length="572" mass="65005">MDHNAGRIEGSGEAGRKHKNRDMGRSEWSRQMSGKRERNERSQEVKRRKLDNGEEVVTPIYATEFSQEDIENEQRRPKKKVAVLIGYSGTGYKGMQMTATEKTIEGELFTAFVAAGAISKANATDPKKSSFVRCARTDKGVHAAGNVVSLKLIVEDPDIVQKINEKLSSQIRVWDILIANKSFSSYQLCDSRIYEYLIPSHCFLPPHPSTFLGARLKEFAEKEGDLEGYKSRQEEVATFWEDFDEKVMRPLLESFPEDIRKPVEKALHMGDEEDAIPQAESATADQKPTSDKNAPVTESASEEMPPLDEEAIAFRKQIYEAVKTVKATYLKGRREYRIPPTRLARIQTALDKFVGTNNFYNYTIQKVFKDPSARRHIKSFKLNPEPIIIGGTEWLSLKVHGQSFMMHQIRKMVAMAALVVRCGCDPERISESYGSTKLAIPKAPGLGLLLERPVFDVYNRKAVEHDKKPIDFNRYTKEIDEFKQREIYDRIFREEERTHAFASFFNHIDHYAREEFLYITSGGIAAARPATRPGELGGTKGKPAESGRKSQRDALEEVEMESEDERGAEEDS</sequence>
<dbReference type="InterPro" id="IPR001406">
    <property type="entry name" value="PsdUridine_synth_TruA"/>
</dbReference>
<evidence type="ECO:0000313" key="6">
    <source>
        <dbReference type="EMBL" id="KAL2872649.1"/>
    </source>
</evidence>
<evidence type="ECO:0000313" key="7">
    <source>
        <dbReference type="Proteomes" id="UP001610432"/>
    </source>
</evidence>
<dbReference type="Pfam" id="PF01416">
    <property type="entry name" value="PseudoU_synth_1"/>
    <property type="match status" value="1"/>
</dbReference>
<comment type="caution">
    <text evidence="6">The sequence shown here is derived from an EMBL/GenBank/DDBJ whole genome shotgun (WGS) entry which is preliminary data.</text>
</comment>
<dbReference type="CDD" id="cd02568">
    <property type="entry name" value="PseudoU_synth_PUS1_PUS2"/>
    <property type="match status" value="1"/>
</dbReference>
<keyword evidence="3" id="KW-0413">Isomerase</keyword>
<organism evidence="6 7">
    <name type="scientific">Aspergillus lucknowensis</name>
    <dbReference type="NCBI Taxonomy" id="176173"/>
    <lineage>
        <taxon>Eukaryota</taxon>
        <taxon>Fungi</taxon>
        <taxon>Dikarya</taxon>
        <taxon>Ascomycota</taxon>
        <taxon>Pezizomycotina</taxon>
        <taxon>Eurotiomycetes</taxon>
        <taxon>Eurotiomycetidae</taxon>
        <taxon>Eurotiales</taxon>
        <taxon>Aspergillaceae</taxon>
        <taxon>Aspergillus</taxon>
        <taxon>Aspergillus subgen. Nidulantes</taxon>
    </lineage>
</organism>
<feature type="compositionally biased region" description="Acidic residues" evidence="4">
    <location>
        <begin position="556"/>
        <end position="572"/>
    </location>
</feature>
<feature type="compositionally biased region" description="Basic and acidic residues" evidence="4">
    <location>
        <begin position="21"/>
        <end position="45"/>
    </location>
</feature>
<gene>
    <name evidence="6" type="ORF">BJX67DRAFT_340018</name>
</gene>
<evidence type="ECO:0000256" key="1">
    <source>
        <dbReference type="ARBA" id="ARBA00009375"/>
    </source>
</evidence>
<evidence type="ECO:0000256" key="4">
    <source>
        <dbReference type="SAM" id="MobiDB-lite"/>
    </source>
</evidence>
<dbReference type="InterPro" id="IPR041708">
    <property type="entry name" value="PUS1/PUS2-like"/>
</dbReference>
<protein>
    <submittedName>
        <fullName evidence="6">Pseudouridine synthase</fullName>
    </submittedName>
</protein>
<feature type="domain" description="Pseudouridine synthase I TruA alpha/beta" evidence="5">
    <location>
        <begin position="349"/>
        <end position="456"/>
    </location>
</feature>
<dbReference type="Proteomes" id="UP001610432">
    <property type="component" value="Unassembled WGS sequence"/>
</dbReference>
<accession>A0ABR4M7T8</accession>
<evidence type="ECO:0000256" key="2">
    <source>
        <dbReference type="ARBA" id="ARBA00022694"/>
    </source>
</evidence>
<feature type="region of interest" description="Disordered" evidence="4">
    <location>
        <begin position="1"/>
        <end position="53"/>
    </location>
</feature>
<dbReference type="PANTHER" id="PTHR11142:SF4">
    <property type="entry name" value="PSEUDOURIDYLATE SYNTHASE 1 HOMOLOG"/>
    <property type="match status" value="1"/>
</dbReference>
<dbReference type="InterPro" id="IPR020103">
    <property type="entry name" value="PsdUridine_synth_cat_dom_sf"/>
</dbReference>
<dbReference type="InterPro" id="IPR020097">
    <property type="entry name" value="PsdUridine_synth_TruA_a/b_dom"/>
</dbReference>
<dbReference type="RefSeq" id="XP_070891627.1">
    <property type="nucleotide sequence ID" value="XM_071027739.1"/>
</dbReference>
<comment type="similarity">
    <text evidence="1">Belongs to the tRNA pseudouridine synthase TruA family.</text>
</comment>
<dbReference type="InterPro" id="IPR020095">
    <property type="entry name" value="PsdUridine_synth_TruA_C"/>
</dbReference>
<feature type="region of interest" description="Disordered" evidence="4">
    <location>
        <begin position="279"/>
        <end position="307"/>
    </location>
</feature>
<dbReference type="GeneID" id="98142811"/>
<dbReference type="EMBL" id="JBFXLQ010000001">
    <property type="protein sequence ID" value="KAL2872649.1"/>
    <property type="molecule type" value="Genomic_DNA"/>
</dbReference>
<dbReference type="Gene3D" id="3.30.70.580">
    <property type="entry name" value="Pseudouridine synthase I, catalytic domain, N-terminal subdomain"/>
    <property type="match status" value="1"/>
</dbReference>
<dbReference type="SUPFAM" id="SSF55120">
    <property type="entry name" value="Pseudouridine synthase"/>
    <property type="match status" value="1"/>
</dbReference>
<feature type="compositionally biased region" description="Basic and acidic residues" evidence="4">
    <location>
        <begin position="542"/>
        <end position="555"/>
    </location>
</feature>